<dbReference type="EMBL" id="JGZK01000001">
    <property type="protein sequence ID" value="KFI88276.1"/>
    <property type="molecule type" value="Genomic_DNA"/>
</dbReference>
<accession>A0A087CYC6</accession>
<feature type="region of interest" description="Disordered" evidence="1">
    <location>
        <begin position="93"/>
        <end position="134"/>
    </location>
</feature>
<protein>
    <submittedName>
        <fullName evidence="2">Uncharacterized protein</fullName>
    </submittedName>
</protein>
<evidence type="ECO:0000313" key="3">
    <source>
        <dbReference type="Proteomes" id="UP000028984"/>
    </source>
</evidence>
<organism evidence="2 3">
    <name type="scientific">Bifidobacterium reuteri DSM 23975</name>
    <dbReference type="NCBI Taxonomy" id="1437610"/>
    <lineage>
        <taxon>Bacteria</taxon>
        <taxon>Bacillati</taxon>
        <taxon>Actinomycetota</taxon>
        <taxon>Actinomycetes</taxon>
        <taxon>Bifidobacteriales</taxon>
        <taxon>Bifidobacteriaceae</taxon>
        <taxon>Bifidobacterium</taxon>
    </lineage>
</organism>
<feature type="compositionally biased region" description="Polar residues" evidence="1">
    <location>
        <begin position="8"/>
        <end position="20"/>
    </location>
</feature>
<evidence type="ECO:0000256" key="1">
    <source>
        <dbReference type="SAM" id="MobiDB-lite"/>
    </source>
</evidence>
<evidence type="ECO:0000313" key="2">
    <source>
        <dbReference type="EMBL" id="KFI88276.1"/>
    </source>
</evidence>
<comment type="caution">
    <text evidence="2">The sequence shown here is derived from an EMBL/GenBank/DDBJ whole genome shotgun (WGS) entry which is preliminary data.</text>
</comment>
<dbReference type="Proteomes" id="UP000028984">
    <property type="component" value="Unassembled WGS sequence"/>
</dbReference>
<gene>
    <name evidence="2" type="ORF">BREU_0379</name>
</gene>
<keyword evidence="3" id="KW-1185">Reference proteome</keyword>
<feature type="compositionally biased region" description="Polar residues" evidence="1">
    <location>
        <begin position="93"/>
        <end position="115"/>
    </location>
</feature>
<dbReference type="AlphaFoldDB" id="A0A087CYC6"/>
<sequence length="178" mass="19102">MFVRTRTYGPNYSGKQSKAAQTDPKPTRTHPKSASTMPRDMHKLSARTRYQPRIGPVRPKPTRTGPNSIICVCIQAVCIQAVRGLINAQLDDNSSNEAARGSSQRPTQQLIQQPTRHGDPCSGSSGGPRGPYGTAFRAAFHTVFHAATHGSPYGTAPQRLTMVQGGSTAAHTMIHSGP</sequence>
<reference evidence="2 3" key="1">
    <citation type="submission" date="2014-03" db="EMBL/GenBank/DDBJ databases">
        <title>Genomics of Bifidobacteria.</title>
        <authorList>
            <person name="Ventura M."/>
            <person name="Milani C."/>
            <person name="Lugli G.A."/>
        </authorList>
    </citation>
    <scope>NUCLEOTIDE SEQUENCE [LARGE SCALE GENOMIC DNA]</scope>
    <source>
        <strain evidence="2 3">DSM 23975</strain>
    </source>
</reference>
<name>A0A087CYC6_9BIFI</name>
<proteinExistence type="predicted"/>
<feature type="region of interest" description="Disordered" evidence="1">
    <location>
        <begin position="1"/>
        <end position="42"/>
    </location>
</feature>